<gene>
    <name evidence="2" type="ORF">HZU44_28705</name>
</gene>
<keyword evidence="1" id="KW-0472">Membrane</keyword>
<sequence length="45" mass="4513">MPRTSRAAGGQKPGSAIVALLRRGAVAVAALAAFLVIMSPLLVIP</sequence>
<dbReference type="EMBL" id="CP058905">
    <property type="protein sequence ID" value="QLJ98571.1"/>
    <property type="molecule type" value="Genomic_DNA"/>
</dbReference>
<protein>
    <submittedName>
        <fullName evidence="2">Uncharacterized protein</fullName>
    </submittedName>
</protein>
<evidence type="ECO:0000256" key="1">
    <source>
        <dbReference type="SAM" id="Phobius"/>
    </source>
</evidence>
<name>A0A7D6CFR3_9ACTN</name>
<evidence type="ECO:0000313" key="2">
    <source>
        <dbReference type="EMBL" id="QLJ98571.1"/>
    </source>
</evidence>
<accession>A0A7D6CFR3</accession>
<dbReference type="AlphaFoldDB" id="A0A7D6CFR3"/>
<keyword evidence="1" id="KW-1133">Transmembrane helix</keyword>
<organism evidence="2">
    <name type="scientific">Micromonospora carbonacea</name>
    <dbReference type="NCBI Taxonomy" id="47853"/>
    <lineage>
        <taxon>Bacteria</taxon>
        <taxon>Bacillati</taxon>
        <taxon>Actinomycetota</taxon>
        <taxon>Actinomycetes</taxon>
        <taxon>Micromonosporales</taxon>
        <taxon>Micromonosporaceae</taxon>
        <taxon>Micromonospora</taxon>
    </lineage>
</organism>
<keyword evidence="1" id="KW-0812">Transmembrane</keyword>
<proteinExistence type="predicted"/>
<feature type="transmembrane region" description="Helical" evidence="1">
    <location>
        <begin position="20"/>
        <end position="44"/>
    </location>
</feature>
<reference evidence="2" key="1">
    <citation type="submission" date="2020-08" db="EMBL/GenBank/DDBJ databases">
        <title>A bifunctional nitrone conjugated secondary metabolite targeting the ribosome.</title>
        <authorList>
            <person name="Limbrick E.M."/>
            <person name="Graf M."/>
            <person name="Derewacz D.K."/>
            <person name="Nguyen F."/>
            <person name="Spraggins J.M."/>
            <person name="Wieland M."/>
            <person name="Ynigez-Gutierrez A.E."/>
            <person name="Reisman B.J."/>
            <person name="Zinshteyn B."/>
            <person name="McCulloch K."/>
            <person name="Iverson T.M."/>
            <person name="Green R."/>
            <person name="Wilson D.N."/>
            <person name="Bachmann B.O."/>
        </authorList>
    </citation>
    <scope>NUCLEOTIDE SEQUENCE</scope>
    <source>
        <strain evidence="2">Africana</strain>
    </source>
</reference>